<organism evidence="7 8">
    <name type="scientific">Canavalia gladiata</name>
    <name type="common">Sword bean</name>
    <name type="synonym">Dolichos gladiatus</name>
    <dbReference type="NCBI Taxonomy" id="3824"/>
    <lineage>
        <taxon>Eukaryota</taxon>
        <taxon>Viridiplantae</taxon>
        <taxon>Streptophyta</taxon>
        <taxon>Embryophyta</taxon>
        <taxon>Tracheophyta</taxon>
        <taxon>Spermatophyta</taxon>
        <taxon>Magnoliopsida</taxon>
        <taxon>eudicotyledons</taxon>
        <taxon>Gunneridae</taxon>
        <taxon>Pentapetalae</taxon>
        <taxon>rosids</taxon>
        <taxon>fabids</taxon>
        <taxon>Fabales</taxon>
        <taxon>Fabaceae</taxon>
        <taxon>Papilionoideae</taxon>
        <taxon>50 kb inversion clade</taxon>
        <taxon>NPAAA clade</taxon>
        <taxon>indigoferoid/millettioid clade</taxon>
        <taxon>Phaseoleae</taxon>
        <taxon>Canavalia</taxon>
    </lineage>
</organism>
<feature type="domain" description="Peptidase A1" evidence="6">
    <location>
        <begin position="37"/>
        <end position="421"/>
    </location>
</feature>
<dbReference type="EMBL" id="JAYMYQ010000001">
    <property type="protein sequence ID" value="KAK7363710.1"/>
    <property type="molecule type" value="Genomic_DNA"/>
</dbReference>
<dbReference type="FunFam" id="2.40.70.10:FF:000041">
    <property type="entry name" value="Basic 7S globulin"/>
    <property type="match status" value="1"/>
</dbReference>
<keyword evidence="3" id="KW-0964">Secreted</keyword>
<dbReference type="GO" id="GO:0004190">
    <property type="term" value="F:aspartic-type endopeptidase activity"/>
    <property type="evidence" value="ECO:0007669"/>
    <property type="project" value="InterPro"/>
</dbReference>
<dbReference type="GO" id="GO:0006508">
    <property type="term" value="P:proteolysis"/>
    <property type="evidence" value="ECO:0007669"/>
    <property type="project" value="InterPro"/>
</dbReference>
<evidence type="ECO:0000256" key="2">
    <source>
        <dbReference type="ARBA" id="ARBA00007447"/>
    </source>
</evidence>
<dbReference type="GO" id="GO:0005576">
    <property type="term" value="C:extracellular region"/>
    <property type="evidence" value="ECO:0007669"/>
    <property type="project" value="UniProtKB-SubCell"/>
</dbReference>
<comment type="similarity">
    <text evidence="2">Belongs to the peptidase A1 family.</text>
</comment>
<evidence type="ECO:0000259" key="6">
    <source>
        <dbReference type="PROSITE" id="PS51767"/>
    </source>
</evidence>
<comment type="subcellular location">
    <subcellularLocation>
        <location evidence="1">Secreted</location>
        <location evidence="1">Extracellular space</location>
    </subcellularLocation>
</comment>
<keyword evidence="4 5" id="KW-0732">Signal</keyword>
<comment type="caution">
    <text evidence="7">The sequence shown here is derived from an EMBL/GenBank/DDBJ whole genome shotgun (WGS) entry which is preliminary data.</text>
</comment>
<evidence type="ECO:0000256" key="1">
    <source>
        <dbReference type="ARBA" id="ARBA00004239"/>
    </source>
</evidence>
<gene>
    <name evidence="7" type="ORF">VNO77_05862</name>
</gene>
<dbReference type="InterPro" id="IPR033121">
    <property type="entry name" value="PEPTIDASE_A1"/>
</dbReference>
<evidence type="ECO:0000256" key="4">
    <source>
        <dbReference type="ARBA" id="ARBA00022729"/>
    </source>
</evidence>
<dbReference type="InterPro" id="IPR032861">
    <property type="entry name" value="TAXi_N"/>
</dbReference>
<dbReference type="SUPFAM" id="SSF50630">
    <property type="entry name" value="Acid proteases"/>
    <property type="match status" value="2"/>
</dbReference>
<dbReference type="AlphaFoldDB" id="A0AAN9R618"/>
<dbReference type="InterPro" id="IPR021109">
    <property type="entry name" value="Peptidase_aspartic_dom_sf"/>
</dbReference>
<dbReference type="Proteomes" id="UP001367508">
    <property type="component" value="Unassembled WGS sequence"/>
</dbReference>
<protein>
    <recommendedName>
        <fullName evidence="6">Peptidase A1 domain-containing protein</fullName>
    </recommendedName>
</protein>
<dbReference type="InterPro" id="IPR001461">
    <property type="entry name" value="Aspartic_peptidase_A1"/>
</dbReference>
<accession>A0AAN9R618</accession>
<name>A0AAN9R618_CANGL</name>
<dbReference type="Gene3D" id="2.40.70.10">
    <property type="entry name" value="Acid Proteases"/>
    <property type="match status" value="3"/>
</dbReference>
<dbReference type="Pfam" id="PF14543">
    <property type="entry name" value="TAXi_N"/>
    <property type="match status" value="2"/>
</dbReference>
<feature type="signal peptide" evidence="5">
    <location>
        <begin position="1"/>
        <end position="23"/>
    </location>
</feature>
<dbReference type="PANTHER" id="PTHR47965">
    <property type="entry name" value="ASPARTYL PROTEASE-RELATED"/>
    <property type="match status" value="1"/>
</dbReference>
<proteinExistence type="inferred from homology"/>
<reference evidence="7 8" key="1">
    <citation type="submission" date="2024-01" db="EMBL/GenBank/DDBJ databases">
        <title>The genomes of 5 underutilized Papilionoideae crops provide insights into root nodulation and disease resistanc.</title>
        <authorList>
            <person name="Jiang F."/>
        </authorList>
    </citation>
    <scope>NUCLEOTIDE SEQUENCE [LARGE SCALE GENOMIC DNA]</scope>
    <source>
        <strain evidence="7">LVBAO_FW01</strain>
        <tissue evidence="7">Leaves</tissue>
    </source>
</reference>
<feature type="chain" id="PRO_5043049229" description="Peptidase A1 domain-containing protein" evidence="5">
    <location>
        <begin position="24"/>
        <end position="555"/>
    </location>
</feature>
<sequence>MATCFAFHYLFLLSATLLSVSVAFILPIEKDKATLQYSTSISMGTPPVTLDLVIDIRERFLWFECGSDYNSSTYHPVHCGTKKCKLAKGSDCITCTNHPLKTGCTNNTCGVEPFNPFGELFISGDVGEDILSSLHSTNRARVPSNIHVPHFISSCVYPDKFGVEGFLQGLAQGKKGVLGLARTAISLPTQLAMHYKLDRKFALCLPSTSKQNRLGDLFLGGGPYYLPPHDASKFLFYTPLVLNPHSTGPIFDNHPSTEYFIDVRSIKVDAKFVNFNTSLLSITKHGDGGTKLSTVIPYTKLHTSIYKPLAKDFVKKAAIRKIKRVRSVKPFGVCFDSRTIGKAVTGPAVPTIDLVLKGGLQWTIYGANSMVKVSRNVLCLGFVDAGLDPGSPIATSIVIGGYQLEDNLLEFDLLSSRLGFSSSLLLHNATCSHFRDASTLQYLTTLSYGTPPVATKVVLDLGGPFLWLHCASRNIPSSSTLTTPHRSIQCLTLKTHKPQESSSFLSTAVDEDHHQPCQVSPENSITGTIAAEGDLVEDLMSLQSTQLETIHQVHF</sequence>
<evidence type="ECO:0000313" key="8">
    <source>
        <dbReference type="Proteomes" id="UP001367508"/>
    </source>
</evidence>
<dbReference type="InterPro" id="IPR032799">
    <property type="entry name" value="TAXi_C"/>
</dbReference>
<keyword evidence="8" id="KW-1185">Reference proteome</keyword>
<dbReference type="Pfam" id="PF14541">
    <property type="entry name" value="TAXi_C"/>
    <property type="match status" value="1"/>
</dbReference>
<dbReference type="PROSITE" id="PS51767">
    <property type="entry name" value="PEPTIDASE_A1"/>
    <property type="match status" value="2"/>
</dbReference>
<evidence type="ECO:0000256" key="5">
    <source>
        <dbReference type="SAM" id="SignalP"/>
    </source>
</evidence>
<evidence type="ECO:0000256" key="3">
    <source>
        <dbReference type="ARBA" id="ARBA00022525"/>
    </source>
</evidence>
<evidence type="ECO:0000313" key="7">
    <source>
        <dbReference type="EMBL" id="KAK7363710.1"/>
    </source>
</evidence>
<dbReference type="FunFam" id="2.40.70.10:FF:000096">
    <property type="entry name" value="Basic 7S globulin"/>
    <property type="match status" value="1"/>
</dbReference>
<dbReference type="PANTHER" id="PTHR47965:SF83">
    <property type="entry name" value="NEPENTHESIN-RELATED"/>
    <property type="match status" value="1"/>
</dbReference>
<feature type="domain" description="Peptidase A1" evidence="6">
    <location>
        <begin position="442"/>
        <end position="555"/>
    </location>
</feature>